<feature type="region of interest" description="Disordered" evidence="1">
    <location>
        <begin position="171"/>
        <end position="210"/>
    </location>
</feature>
<accession>A0A8J5TDK6</accession>
<reference evidence="2" key="2">
    <citation type="submission" date="2021-02" db="EMBL/GenBank/DDBJ databases">
        <authorList>
            <person name="Kimball J.A."/>
            <person name="Haas M.W."/>
            <person name="Macchietto M."/>
            <person name="Kono T."/>
            <person name="Duquette J."/>
            <person name="Shao M."/>
        </authorList>
    </citation>
    <scope>NUCLEOTIDE SEQUENCE</scope>
    <source>
        <tissue evidence="2">Fresh leaf tissue</tissue>
    </source>
</reference>
<comment type="caution">
    <text evidence="2">The sequence shown here is derived from an EMBL/GenBank/DDBJ whole genome shotgun (WGS) entry which is preliminary data.</text>
</comment>
<name>A0A8J5TDK6_ZIZPA</name>
<protein>
    <submittedName>
        <fullName evidence="2">Uncharacterized protein</fullName>
    </submittedName>
</protein>
<feature type="region of interest" description="Disordered" evidence="1">
    <location>
        <begin position="58"/>
        <end position="81"/>
    </location>
</feature>
<sequence>MAVTFTREEWGREWRDVERHGKQTPGRWCAGQERWLGTGHWGRAKAAAAMLTPARTGRASKLGKAATVGLGSPTRQPKRRDKVVSMCDQNVPENLLESPTPPAEVRDALKSALRTASMKDGQWNLKDIIEACEQAKTRDDHNCKEKRNIMKSMWDRLTWTTVRKRKVLKEGKDPLRVLKENKGVSKKRLKRNEKSDSNKHDQFFRNDIDE</sequence>
<evidence type="ECO:0000313" key="3">
    <source>
        <dbReference type="Proteomes" id="UP000729402"/>
    </source>
</evidence>
<organism evidence="2 3">
    <name type="scientific">Zizania palustris</name>
    <name type="common">Northern wild rice</name>
    <dbReference type="NCBI Taxonomy" id="103762"/>
    <lineage>
        <taxon>Eukaryota</taxon>
        <taxon>Viridiplantae</taxon>
        <taxon>Streptophyta</taxon>
        <taxon>Embryophyta</taxon>
        <taxon>Tracheophyta</taxon>
        <taxon>Spermatophyta</taxon>
        <taxon>Magnoliopsida</taxon>
        <taxon>Liliopsida</taxon>
        <taxon>Poales</taxon>
        <taxon>Poaceae</taxon>
        <taxon>BOP clade</taxon>
        <taxon>Oryzoideae</taxon>
        <taxon>Oryzeae</taxon>
        <taxon>Zizaniinae</taxon>
        <taxon>Zizania</taxon>
    </lineage>
</organism>
<evidence type="ECO:0000313" key="2">
    <source>
        <dbReference type="EMBL" id="KAG8080770.1"/>
    </source>
</evidence>
<feature type="compositionally biased region" description="Basic and acidic residues" evidence="1">
    <location>
        <begin position="171"/>
        <end position="183"/>
    </location>
</feature>
<reference evidence="2" key="1">
    <citation type="journal article" date="2021" name="bioRxiv">
        <title>Whole Genome Assembly and Annotation of Northern Wild Rice, Zizania palustris L., Supports a Whole Genome Duplication in the Zizania Genus.</title>
        <authorList>
            <person name="Haas M."/>
            <person name="Kono T."/>
            <person name="Macchietto M."/>
            <person name="Millas R."/>
            <person name="McGilp L."/>
            <person name="Shao M."/>
            <person name="Duquette J."/>
            <person name="Hirsch C.N."/>
            <person name="Kimball J."/>
        </authorList>
    </citation>
    <scope>NUCLEOTIDE SEQUENCE</scope>
    <source>
        <tissue evidence="2">Fresh leaf tissue</tissue>
    </source>
</reference>
<gene>
    <name evidence="2" type="ORF">GUJ93_ZPchr0007g4724</name>
</gene>
<dbReference type="EMBL" id="JAAALK010000282">
    <property type="protein sequence ID" value="KAG8080770.1"/>
    <property type="molecule type" value="Genomic_DNA"/>
</dbReference>
<dbReference type="Proteomes" id="UP000729402">
    <property type="component" value="Unassembled WGS sequence"/>
</dbReference>
<evidence type="ECO:0000256" key="1">
    <source>
        <dbReference type="SAM" id="MobiDB-lite"/>
    </source>
</evidence>
<proteinExistence type="predicted"/>
<feature type="compositionally biased region" description="Basic and acidic residues" evidence="1">
    <location>
        <begin position="192"/>
        <end position="210"/>
    </location>
</feature>
<keyword evidence="3" id="KW-1185">Reference proteome</keyword>
<dbReference type="AlphaFoldDB" id="A0A8J5TDK6"/>